<dbReference type="GO" id="GO:0019843">
    <property type="term" value="F:rRNA binding"/>
    <property type="evidence" value="ECO:0000318"/>
    <property type="project" value="GO_Central"/>
</dbReference>
<gene>
    <name evidence="3" type="ORF">KFL_000740060</name>
</gene>
<evidence type="ECO:0000256" key="1">
    <source>
        <dbReference type="SAM" id="MobiDB-lite"/>
    </source>
</evidence>
<feature type="compositionally biased region" description="Basic and acidic residues" evidence="1">
    <location>
        <begin position="316"/>
        <end position="364"/>
    </location>
</feature>
<reference evidence="3 4" key="1">
    <citation type="journal article" date="2014" name="Nat. Commun.">
        <title>Klebsormidium flaccidum genome reveals primary factors for plant terrestrial adaptation.</title>
        <authorList>
            <person name="Hori K."/>
            <person name="Maruyama F."/>
            <person name="Fujisawa T."/>
            <person name="Togashi T."/>
            <person name="Yamamoto N."/>
            <person name="Seo M."/>
            <person name="Sato S."/>
            <person name="Yamada T."/>
            <person name="Mori H."/>
            <person name="Tajima N."/>
            <person name="Moriyama T."/>
            <person name="Ikeuchi M."/>
            <person name="Watanabe M."/>
            <person name="Wada H."/>
            <person name="Kobayashi K."/>
            <person name="Saito M."/>
            <person name="Masuda T."/>
            <person name="Sasaki-Sekimoto Y."/>
            <person name="Mashiguchi K."/>
            <person name="Awai K."/>
            <person name="Shimojima M."/>
            <person name="Masuda S."/>
            <person name="Iwai M."/>
            <person name="Nobusawa T."/>
            <person name="Narise T."/>
            <person name="Kondo S."/>
            <person name="Saito H."/>
            <person name="Sato R."/>
            <person name="Murakawa M."/>
            <person name="Ihara Y."/>
            <person name="Oshima-Yamada Y."/>
            <person name="Ohtaka K."/>
            <person name="Satoh M."/>
            <person name="Sonobe K."/>
            <person name="Ishii M."/>
            <person name="Ohtani R."/>
            <person name="Kanamori-Sato M."/>
            <person name="Honoki R."/>
            <person name="Miyazaki D."/>
            <person name="Mochizuki H."/>
            <person name="Umetsu J."/>
            <person name="Higashi K."/>
            <person name="Shibata D."/>
            <person name="Kamiya Y."/>
            <person name="Sato N."/>
            <person name="Nakamura Y."/>
            <person name="Tabata S."/>
            <person name="Ida S."/>
            <person name="Kurokawa K."/>
            <person name="Ohta H."/>
        </authorList>
    </citation>
    <scope>NUCLEOTIDE SEQUENCE [LARGE SCALE GENOMIC DNA]</scope>
    <source>
        <strain evidence="3 4">NIES-2285</strain>
    </source>
</reference>
<keyword evidence="4" id="KW-1185">Reference proteome</keyword>
<dbReference type="InterPro" id="IPR007109">
    <property type="entry name" value="Brix"/>
</dbReference>
<feature type="domain" description="Brix" evidence="2">
    <location>
        <begin position="25"/>
        <end position="286"/>
    </location>
</feature>
<dbReference type="PANTHER" id="PTHR12661">
    <property type="entry name" value="PETER PAN-RELATED"/>
    <property type="match status" value="1"/>
</dbReference>
<feature type="compositionally biased region" description="Basic residues" evidence="1">
    <location>
        <begin position="1"/>
        <end position="12"/>
    </location>
</feature>
<evidence type="ECO:0000313" key="4">
    <source>
        <dbReference type="Proteomes" id="UP000054558"/>
    </source>
</evidence>
<evidence type="ECO:0000313" key="3">
    <source>
        <dbReference type="EMBL" id="GAQ81205.1"/>
    </source>
</evidence>
<sequence length="461" mass="52017">MARTRRKKKRTHVAAQADPTKKGPPKSFVMRRGHVGKMLRRLEQDLRHVMMPHTAQNLKESKRNTLKDFVHVAGPLGVTHFLLLSTTKTAPYFRVAKTPRGPTLTFQIKQYSLAGDIAAASPKYRAPPTLFQDPPLVVMNNFTGADEHLKLCTVMFQNMFPPINVQTVRLSQCQRVLLLDYNAETKLIDLRHYAVTAQPTGISKSIRKLVTKQDVPNLGGMEDVAEFVTRSGYGSESEGEEEASKVTLAHDLGRGNRAANRSAVKLQEIGPRISMQLIKVEEGLCSGKVMFHEFVHKSAEEEAEQEARVKTKEELRAQRRAEQEANVRRKQKQEEEKEALKADKKQRRLDPNHDVRMRKDHPDNRAAAQAADEDDDAQWYRQEVGEEPEEGFMTRGPSPSLRGRGRGRGGGPGRPSRDRDGSTKAGNSYGRNRVDGARKEGVKRKDSRTEFMKSKKKRRVG</sequence>
<dbReference type="Proteomes" id="UP000054558">
    <property type="component" value="Unassembled WGS sequence"/>
</dbReference>
<dbReference type="PROSITE" id="PS50833">
    <property type="entry name" value="BRIX"/>
    <property type="match status" value="1"/>
</dbReference>
<dbReference type="PANTHER" id="PTHR12661:SF5">
    <property type="entry name" value="SUPPRESSOR OF SWI4 1 HOMOLOG"/>
    <property type="match status" value="1"/>
</dbReference>
<name>A0A1Y1HRD5_KLENI</name>
<dbReference type="Pfam" id="PF04427">
    <property type="entry name" value="Brix"/>
    <property type="match status" value="1"/>
</dbReference>
<dbReference type="GO" id="GO:0000463">
    <property type="term" value="P:maturation of LSU-rRNA from tricistronic rRNA transcript (SSU-rRNA, 5.8S rRNA, LSU-rRNA)"/>
    <property type="evidence" value="ECO:0000318"/>
    <property type="project" value="GO_Central"/>
</dbReference>
<dbReference type="GO" id="GO:0030687">
    <property type="term" value="C:preribosome, large subunit precursor"/>
    <property type="evidence" value="ECO:0000318"/>
    <property type="project" value="GO_Central"/>
</dbReference>
<proteinExistence type="predicted"/>
<feature type="compositionally biased region" description="Basic and acidic residues" evidence="1">
    <location>
        <begin position="432"/>
        <end position="453"/>
    </location>
</feature>
<dbReference type="AlphaFoldDB" id="A0A1Y1HRD5"/>
<feature type="region of interest" description="Disordered" evidence="1">
    <location>
        <begin position="1"/>
        <end position="26"/>
    </location>
</feature>
<dbReference type="STRING" id="105231.A0A1Y1HRD5"/>
<organism evidence="3 4">
    <name type="scientific">Klebsormidium nitens</name>
    <name type="common">Green alga</name>
    <name type="synonym">Ulothrix nitens</name>
    <dbReference type="NCBI Taxonomy" id="105231"/>
    <lineage>
        <taxon>Eukaryota</taxon>
        <taxon>Viridiplantae</taxon>
        <taxon>Streptophyta</taxon>
        <taxon>Klebsormidiophyceae</taxon>
        <taxon>Klebsormidiales</taxon>
        <taxon>Klebsormidiaceae</taxon>
        <taxon>Klebsormidium</taxon>
    </lineage>
</organism>
<dbReference type="SMART" id="SM00879">
    <property type="entry name" value="Brix"/>
    <property type="match status" value="1"/>
</dbReference>
<dbReference type="OrthoDB" id="10261452at2759"/>
<feature type="region of interest" description="Disordered" evidence="1">
    <location>
        <begin position="316"/>
        <end position="461"/>
    </location>
</feature>
<evidence type="ECO:0000259" key="2">
    <source>
        <dbReference type="PROSITE" id="PS50833"/>
    </source>
</evidence>
<protein>
    <recommendedName>
        <fullName evidence="2">Brix domain-containing protein</fullName>
    </recommendedName>
</protein>
<dbReference type="InterPro" id="IPR045112">
    <property type="entry name" value="PPAN-like"/>
</dbReference>
<accession>A0A1Y1HRD5</accession>
<dbReference type="EMBL" id="DF237023">
    <property type="protein sequence ID" value="GAQ81205.1"/>
    <property type="molecule type" value="Genomic_DNA"/>
</dbReference>
<dbReference type="OMA" id="RRCMLIN"/>